<evidence type="ECO:0000313" key="1">
    <source>
        <dbReference type="EMBL" id="DAE21105.1"/>
    </source>
</evidence>
<protein>
    <submittedName>
        <fullName evidence="1">Uncharacterized protein</fullName>
    </submittedName>
</protein>
<accession>A0A8S5QQM7</accession>
<dbReference type="EMBL" id="BK015707">
    <property type="protein sequence ID" value="DAE21105.1"/>
    <property type="molecule type" value="Genomic_DNA"/>
</dbReference>
<proteinExistence type="predicted"/>
<organism evidence="1">
    <name type="scientific">Siphoviridae sp. ctRCE13</name>
    <dbReference type="NCBI Taxonomy" id="2826332"/>
    <lineage>
        <taxon>Viruses</taxon>
        <taxon>Duplodnaviria</taxon>
        <taxon>Heunggongvirae</taxon>
        <taxon>Uroviricota</taxon>
        <taxon>Caudoviricetes</taxon>
    </lineage>
</organism>
<sequence>MKTEKECYEYFNYLLKLVHTLNKKQYEELEEFLGDMEQSIDGDTTLKEIEKYIKKYKSKNKILFITFKTKNKNKLAHICKYIISLEWHNKWAIVVAGQRTPTIFGWFD</sequence>
<name>A0A8S5QQM7_9CAUD</name>
<reference evidence="1" key="1">
    <citation type="journal article" date="2021" name="Proc. Natl. Acad. Sci. U.S.A.">
        <title>A Catalog of Tens of Thousands of Viruses from Human Metagenomes Reveals Hidden Associations with Chronic Diseases.</title>
        <authorList>
            <person name="Tisza M.J."/>
            <person name="Buck C.B."/>
        </authorList>
    </citation>
    <scope>NUCLEOTIDE SEQUENCE</scope>
    <source>
        <strain evidence="1">CtRCE13</strain>
    </source>
</reference>